<dbReference type="Proteomes" id="UP001652662">
    <property type="component" value="Unplaced"/>
</dbReference>
<protein>
    <submittedName>
        <fullName evidence="3">PAN2-PAN3 deadenylation complex subunit PAN3-like</fullName>
    </submittedName>
</protein>
<accession>A0ABM4NDE8</accession>
<reference evidence="3" key="1">
    <citation type="submission" date="2025-08" db="UniProtKB">
        <authorList>
            <consortium name="RefSeq"/>
        </authorList>
    </citation>
    <scope>IDENTIFICATION</scope>
    <source>
        <tissue evidence="3">Blood</tissue>
    </source>
</reference>
<dbReference type="PANTHER" id="PTHR12272:SF11">
    <property type="entry name" value="PAN2-PAN3 DEADENYLATION COMPLEX SUBUNIT PAN3"/>
    <property type="match status" value="1"/>
</dbReference>
<evidence type="ECO:0000313" key="3">
    <source>
        <dbReference type="RefSeq" id="XP_070462958.1"/>
    </source>
</evidence>
<dbReference type="GeneID" id="103543567"/>
<proteinExistence type="predicted"/>
<feature type="region of interest" description="Disordered" evidence="1">
    <location>
        <begin position="82"/>
        <end position="101"/>
    </location>
</feature>
<name>A0ABM4NDE8_EQUPR</name>
<dbReference type="PANTHER" id="PTHR12272">
    <property type="entry name" value="DEADENYLATION COMPLEX SUBUNIT PAN3"/>
    <property type="match status" value="1"/>
</dbReference>
<evidence type="ECO:0000313" key="2">
    <source>
        <dbReference type="Proteomes" id="UP001652662"/>
    </source>
</evidence>
<keyword evidence="2" id="KW-1185">Reference proteome</keyword>
<evidence type="ECO:0000256" key="1">
    <source>
        <dbReference type="SAM" id="MobiDB-lite"/>
    </source>
</evidence>
<organism evidence="2 3">
    <name type="scientific">Equus przewalskii</name>
    <name type="common">Przewalski's horse</name>
    <name type="synonym">Equus caballus przewalskii</name>
    <dbReference type="NCBI Taxonomy" id="9798"/>
    <lineage>
        <taxon>Eukaryota</taxon>
        <taxon>Metazoa</taxon>
        <taxon>Chordata</taxon>
        <taxon>Craniata</taxon>
        <taxon>Vertebrata</taxon>
        <taxon>Euteleostomi</taxon>
        <taxon>Mammalia</taxon>
        <taxon>Eutheria</taxon>
        <taxon>Laurasiatheria</taxon>
        <taxon>Perissodactyla</taxon>
        <taxon>Equidae</taxon>
        <taxon>Equus</taxon>
    </lineage>
</organism>
<sequence>MTNSSSSPSLVNDSAKPYAGHDALTSPASSLFNDFGALNISQRRKARKAKNPIGCLADRCKSGVPIDMVWWNRVTENNLQTPNPTASEFIPKGGSTSRLSNVSQSNMSAFSQVFSHPSMGSPAAAGLAPALWRFIS</sequence>
<gene>
    <name evidence="3" type="primary">LOC103543567</name>
</gene>
<dbReference type="RefSeq" id="XP_070462958.1">
    <property type="nucleotide sequence ID" value="XM_070606857.1"/>
</dbReference>
<dbReference type="InterPro" id="IPR030844">
    <property type="entry name" value="PAN3"/>
</dbReference>